<protein>
    <recommendedName>
        <fullName evidence="3">SLC26A/SulP transporter domain-containing protein</fullName>
    </recommendedName>
</protein>
<feature type="transmembrane region" description="Helical" evidence="1">
    <location>
        <begin position="192"/>
        <end position="211"/>
    </location>
</feature>
<feature type="transmembrane region" description="Helical" evidence="1">
    <location>
        <begin position="20"/>
        <end position="43"/>
    </location>
</feature>
<evidence type="ECO:0000313" key="2">
    <source>
        <dbReference type="EMBL" id="GAI97392.1"/>
    </source>
</evidence>
<dbReference type="GO" id="GO:0015098">
    <property type="term" value="F:molybdate ion transmembrane transporter activity"/>
    <property type="evidence" value="ECO:0007669"/>
    <property type="project" value="InterPro"/>
</dbReference>
<feature type="transmembrane region" description="Helical" evidence="1">
    <location>
        <begin position="50"/>
        <end position="71"/>
    </location>
</feature>
<accession>X1SWE1</accession>
<evidence type="ECO:0000256" key="1">
    <source>
        <dbReference type="SAM" id="Phobius"/>
    </source>
</evidence>
<feature type="transmembrane region" description="Helical" evidence="1">
    <location>
        <begin position="223"/>
        <end position="249"/>
    </location>
</feature>
<name>X1SWE1_9ZZZZ</name>
<dbReference type="PANTHER" id="PTHR31970">
    <property type="match status" value="1"/>
</dbReference>
<feature type="non-terminal residue" evidence="2">
    <location>
        <position position="1"/>
    </location>
</feature>
<dbReference type="InterPro" id="IPR031563">
    <property type="entry name" value="MOT1/MOT2"/>
</dbReference>
<keyword evidence="1" id="KW-1133">Transmembrane helix</keyword>
<dbReference type="AlphaFoldDB" id="X1SWE1"/>
<dbReference type="PANTHER" id="PTHR31970:SF9">
    <property type="entry name" value="MOLYBDATE TRANSPORTER 2"/>
    <property type="match status" value="1"/>
</dbReference>
<keyword evidence="1" id="KW-0812">Transmembrane</keyword>
<gene>
    <name evidence="2" type="ORF">S12H4_40968</name>
</gene>
<organism evidence="2">
    <name type="scientific">marine sediment metagenome</name>
    <dbReference type="NCBI Taxonomy" id="412755"/>
    <lineage>
        <taxon>unclassified sequences</taxon>
        <taxon>metagenomes</taxon>
        <taxon>ecological metagenomes</taxon>
    </lineage>
</organism>
<feature type="non-terminal residue" evidence="2">
    <location>
        <position position="262"/>
    </location>
</feature>
<feature type="transmembrane region" description="Helical" evidence="1">
    <location>
        <begin position="83"/>
        <end position="106"/>
    </location>
</feature>
<reference evidence="2" key="1">
    <citation type="journal article" date="2014" name="Front. Microbiol.">
        <title>High frequency of phylogenetically diverse reductive dehalogenase-homologous genes in deep subseafloor sedimentary metagenomes.</title>
        <authorList>
            <person name="Kawai M."/>
            <person name="Futagami T."/>
            <person name="Toyoda A."/>
            <person name="Takaki Y."/>
            <person name="Nishi S."/>
            <person name="Hori S."/>
            <person name="Arai W."/>
            <person name="Tsubouchi T."/>
            <person name="Morono Y."/>
            <person name="Uchiyama I."/>
            <person name="Ito T."/>
            <person name="Fujiyama A."/>
            <person name="Inagaki F."/>
            <person name="Takami H."/>
        </authorList>
    </citation>
    <scope>NUCLEOTIDE SEQUENCE</scope>
    <source>
        <strain evidence="2">Expedition CK06-06</strain>
    </source>
</reference>
<comment type="caution">
    <text evidence="2">The sequence shown here is derived from an EMBL/GenBank/DDBJ whole genome shotgun (WGS) entry which is preliminary data.</text>
</comment>
<dbReference type="Pfam" id="PF16983">
    <property type="entry name" value="MFS_MOT1"/>
    <property type="match status" value="1"/>
</dbReference>
<keyword evidence="1" id="KW-0472">Membrane</keyword>
<evidence type="ECO:0008006" key="3">
    <source>
        <dbReference type="Google" id="ProtNLM"/>
    </source>
</evidence>
<feature type="transmembrane region" description="Helical" evidence="1">
    <location>
        <begin position="167"/>
        <end position="185"/>
    </location>
</feature>
<sequence>VPVVRGIQFGLGLMLARASLSLMSIDLVTALLAGAILIAHIAFMKKMPPLLIILLLGAVISLREIELSALGPVALEPALPDLGLLWISFTMLVVPQISLTMGNAVVATEATAKMLYKERAERVNLRSVPLSIGIANIASGLVGGVPMCHGSGGLTAHHKFGATSERSGYIIGMTLIVLALFFGTASLSVISAFPSGILGALLCYVGIQHAMLIKDIQKDQPAVLLALTVGVTGFVTHNLTIGFMIGLLIHYSSNIFRDSAAP</sequence>
<proteinExistence type="predicted"/>
<dbReference type="EMBL" id="BARW01024918">
    <property type="protein sequence ID" value="GAI97392.1"/>
    <property type="molecule type" value="Genomic_DNA"/>
</dbReference>
<feature type="transmembrane region" description="Helical" evidence="1">
    <location>
        <begin position="127"/>
        <end position="147"/>
    </location>
</feature>